<reference evidence="2" key="1">
    <citation type="submission" date="2022-11" db="UniProtKB">
        <authorList>
            <consortium name="WormBaseParasite"/>
        </authorList>
    </citation>
    <scope>IDENTIFICATION</scope>
</reference>
<accession>A0A914VPL2</accession>
<sequence>MKKSLFLATLTIAVYIGFLQKTWRVNIPEHLLGSHSEFLPNLLSESVRADLMKLMKGMAVFPTNAADTKVSNEAEISDGSCNNPYLIPNNDKKLCILPGRIDVARHFMLYGGVAGLKERYGDATSRLQSFGRYMFNLTEYPSVQQLFESDSFKSAAKSVCPEGKQFLDPFQFNFIVQIPGQTVALHIDAPYFWGATRFHYPQWLLAVMVFSNLFQDKFIDQIQVVGYLHEWNDTVGKRGGEFVFWDTNEPEPKRVPCLPRAGSIVDGSKTVHAATVYMPTTKAPLLESFKDNQLRYDKKRDIWILESNKKVLKEYKTDDLRSTIVYRAKCFASEKERDQFHAEINDKNKMMDLEYILDTLKADLVKRGRLTSIDQPISRLDLAVALMHEYIQYPLPTSAWIPWNYCMLIKLYPATEPVLKYLC</sequence>
<name>A0A914VPL2_9BILA</name>
<organism evidence="1 2">
    <name type="scientific">Plectus sambesii</name>
    <dbReference type="NCBI Taxonomy" id="2011161"/>
    <lineage>
        <taxon>Eukaryota</taxon>
        <taxon>Metazoa</taxon>
        <taxon>Ecdysozoa</taxon>
        <taxon>Nematoda</taxon>
        <taxon>Chromadorea</taxon>
        <taxon>Plectida</taxon>
        <taxon>Plectina</taxon>
        <taxon>Plectoidea</taxon>
        <taxon>Plectidae</taxon>
        <taxon>Plectus</taxon>
    </lineage>
</organism>
<dbReference type="WBParaSite" id="PSAMB.scaffold2233size24438.g17070.t1">
    <property type="protein sequence ID" value="PSAMB.scaffold2233size24438.g17070.t1"/>
    <property type="gene ID" value="PSAMB.scaffold2233size24438.g17070"/>
</dbReference>
<evidence type="ECO:0000313" key="1">
    <source>
        <dbReference type="Proteomes" id="UP000887566"/>
    </source>
</evidence>
<dbReference type="Proteomes" id="UP000887566">
    <property type="component" value="Unplaced"/>
</dbReference>
<protein>
    <submittedName>
        <fullName evidence="2">Uncharacterized protein</fullName>
    </submittedName>
</protein>
<evidence type="ECO:0000313" key="2">
    <source>
        <dbReference type="WBParaSite" id="PSAMB.scaffold2233size24438.g17070.t1"/>
    </source>
</evidence>
<keyword evidence="1" id="KW-1185">Reference proteome</keyword>
<proteinExistence type="predicted"/>
<dbReference type="AlphaFoldDB" id="A0A914VPL2"/>